<dbReference type="AlphaFoldDB" id="A0A5J6MH84"/>
<name>A0A5J6MH84_9PROT</name>
<dbReference type="Proteomes" id="UP000326202">
    <property type="component" value="Chromosome"/>
</dbReference>
<accession>A0A5J6MH84</accession>
<evidence type="ECO:0000313" key="2">
    <source>
        <dbReference type="Proteomes" id="UP000326202"/>
    </source>
</evidence>
<evidence type="ECO:0000313" key="1">
    <source>
        <dbReference type="EMBL" id="QEX16878.1"/>
    </source>
</evidence>
<reference evidence="1 2" key="1">
    <citation type="submission" date="2019-08" db="EMBL/GenBank/DDBJ databases">
        <title>Hyperibacter terrae gen. nov., sp. nov. and Hyperibacter viscosus sp. nov., two new members in the family Rhodospirillaceae isolated from the rhizosphere of Hypericum perforatum.</title>
        <authorList>
            <person name="Noviana Z."/>
        </authorList>
    </citation>
    <scope>NUCLEOTIDE SEQUENCE [LARGE SCALE GENOMIC DNA]</scope>
    <source>
        <strain evidence="1 2">R5913</strain>
    </source>
</reference>
<dbReference type="EMBL" id="CP042906">
    <property type="protein sequence ID" value="QEX16878.1"/>
    <property type="molecule type" value="Genomic_DNA"/>
</dbReference>
<keyword evidence="2" id="KW-1185">Reference proteome</keyword>
<organism evidence="1 2">
    <name type="scientific">Hypericibacter terrae</name>
    <dbReference type="NCBI Taxonomy" id="2602015"/>
    <lineage>
        <taxon>Bacteria</taxon>
        <taxon>Pseudomonadati</taxon>
        <taxon>Pseudomonadota</taxon>
        <taxon>Alphaproteobacteria</taxon>
        <taxon>Rhodospirillales</taxon>
        <taxon>Dongiaceae</taxon>
        <taxon>Hypericibacter</taxon>
    </lineage>
</organism>
<dbReference type="OrthoDB" id="9821323at2"/>
<gene>
    <name evidence="1" type="ORF">FRZ44_21730</name>
</gene>
<protein>
    <submittedName>
        <fullName evidence="1">Uncharacterized protein</fullName>
    </submittedName>
</protein>
<dbReference type="RefSeq" id="WP_151177179.1">
    <property type="nucleotide sequence ID" value="NZ_CP042906.1"/>
</dbReference>
<dbReference type="KEGG" id="htq:FRZ44_21730"/>
<proteinExistence type="predicted"/>
<sequence length="196" mass="22571">MIYAEYIARDRSIALEIFRHLGHQDWVSDEDDRVLNIGRTMKIGPEPHYMCWWRIKSMARMDGWEDYFRTPEGRRYAQTSPVPRAMSFYRCGLYDEIIGEGRLPGGLHLVEFFAADEASDAELAGWFRERAKSKDAGRLGHVIRRVGLTGPDPGGMAVWTFQTYVEAEPFLRRRHKGGPARLVDVGLYRNFGEDIA</sequence>